<dbReference type="GO" id="GO:0016301">
    <property type="term" value="F:kinase activity"/>
    <property type="evidence" value="ECO:0007669"/>
    <property type="project" value="UniProtKB-KW"/>
</dbReference>
<comment type="similarity">
    <text evidence="3 21">Belongs to the bacterial diacylglycerol kinase family.</text>
</comment>
<feature type="transmembrane region" description="Helical" evidence="21">
    <location>
        <begin position="36"/>
        <end position="52"/>
    </location>
</feature>
<comment type="subcellular location">
    <subcellularLocation>
        <location evidence="2 21">Cell inner membrane</location>
        <topology evidence="2 21">Multi-pass membrane protein</topology>
    </subcellularLocation>
</comment>
<gene>
    <name evidence="22" type="primary">dgkA</name>
    <name evidence="22" type="ORF">GCM10007878_07660</name>
</gene>
<evidence type="ECO:0000256" key="17">
    <source>
        <dbReference type="ARBA" id="ARBA00023098"/>
    </source>
</evidence>
<evidence type="ECO:0000313" key="23">
    <source>
        <dbReference type="Proteomes" id="UP001156682"/>
    </source>
</evidence>
<protein>
    <recommendedName>
        <fullName evidence="5 21">Diacylglycerol kinase</fullName>
        <ecNumber evidence="4 21">2.7.1.107</ecNumber>
    </recommendedName>
</protein>
<evidence type="ECO:0000256" key="1">
    <source>
        <dbReference type="ARBA" id="ARBA00001946"/>
    </source>
</evidence>
<keyword evidence="12 21" id="KW-0547">Nucleotide-binding</keyword>
<evidence type="ECO:0000256" key="21">
    <source>
        <dbReference type="RuleBase" id="RU363065"/>
    </source>
</evidence>
<keyword evidence="16 21" id="KW-1133">Transmembrane helix</keyword>
<evidence type="ECO:0000256" key="20">
    <source>
        <dbReference type="ARBA" id="ARBA00023264"/>
    </source>
</evidence>
<keyword evidence="11" id="KW-0479">Metal-binding</keyword>
<evidence type="ECO:0000256" key="18">
    <source>
        <dbReference type="ARBA" id="ARBA00023136"/>
    </source>
</evidence>
<evidence type="ECO:0000256" key="16">
    <source>
        <dbReference type="ARBA" id="ARBA00022989"/>
    </source>
</evidence>
<keyword evidence="23" id="KW-1185">Reference proteome</keyword>
<dbReference type="PROSITE" id="PS01069">
    <property type="entry name" value="DAGK_PROKAR"/>
    <property type="match status" value="1"/>
</dbReference>
<evidence type="ECO:0000256" key="8">
    <source>
        <dbReference type="ARBA" id="ARBA00022519"/>
    </source>
</evidence>
<keyword evidence="14 21" id="KW-0067">ATP-binding</keyword>
<proteinExistence type="inferred from homology"/>
<evidence type="ECO:0000256" key="2">
    <source>
        <dbReference type="ARBA" id="ARBA00004429"/>
    </source>
</evidence>
<dbReference type="EC" id="2.7.1.107" evidence="4 21"/>
<feature type="transmembrane region" description="Helical" evidence="21">
    <location>
        <begin position="101"/>
        <end position="121"/>
    </location>
</feature>
<keyword evidence="13 21" id="KW-0418">Kinase</keyword>
<keyword evidence="19" id="KW-0594">Phospholipid biosynthesis</keyword>
<comment type="catalytic activity">
    <reaction evidence="21">
        <text>a 1,2-diacyl-sn-glycerol + ATP = a 1,2-diacyl-sn-glycero-3-phosphate + ADP + H(+)</text>
        <dbReference type="Rhea" id="RHEA:10272"/>
        <dbReference type="ChEBI" id="CHEBI:15378"/>
        <dbReference type="ChEBI" id="CHEBI:17815"/>
        <dbReference type="ChEBI" id="CHEBI:30616"/>
        <dbReference type="ChEBI" id="CHEBI:58608"/>
        <dbReference type="ChEBI" id="CHEBI:456216"/>
        <dbReference type="EC" id="2.7.1.107"/>
    </reaction>
</comment>
<evidence type="ECO:0000256" key="14">
    <source>
        <dbReference type="ARBA" id="ARBA00022840"/>
    </source>
</evidence>
<keyword evidence="18 21" id="KW-0472">Membrane</keyword>
<accession>A0ABQ5ZXF5</accession>
<sequence length="127" mass="13539">MKPGATGIRRIINASYYSWLGLKAAWKSEAALRQEIVALIILLPLAFLMPLSPIEKALLAFSGLLVLLVELINSALEAVVDRIGPEQHPLSGKAKDIGSTAVALALIMCALVWGIILLPLLTAQLSS</sequence>
<keyword evidence="17 21" id="KW-0443">Lipid metabolism</keyword>
<evidence type="ECO:0000256" key="12">
    <source>
        <dbReference type="ARBA" id="ARBA00022741"/>
    </source>
</evidence>
<dbReference type="RefSeq" id="WP_027852092.1">
    <property type="nucleotide sequence ID" value="NZ_BSOR01000015.1"/>
</dbReference>
<dbReference type="InterPro" id="IPR033718">
    <property type="entry name" value="DAGK_prok"/>
</dbReference>
<dbReference type="Pfam" id="PF01219">
    <property type="entry name" value="DAGK_prokar"/>
    <property type="match status" value="1"/>
</dbReference>
<keyword evidence="7" id="KW-0444">Lipid biosynthesis</keyword>
<keyword evidence="6" id="KW-1003">Cell membrane</keyword>
<reference evidence="23" key="1">
    <citation type="journal article" date="2019" name="Int. J. Syst. Evol. Microbiol.">
        <title>The Global Catalogue of Microorganisms (GCM) 10K type strain sequencing project: providing services to taxonomists for standard genome sequencing and annotation.</title>
        <authorList>
            <consortium name="The Broad Institute Genomics Platform"/>
            <consortium name="The Broad Institute Genome Sequencing Center for Infectious Disease"/>
            <person name="Wu L."/>
            <person name="Ma J."/>
        </authorList>
    </citation>
    <scope>NUCLEOTIDE SEQUENCE [LARGE SCALE GENOMIC DNA]</scope>
    <source>
        <strain evidence="23">NBRC 100033</strain>
    </source>
</reference>
<evidence type="ECO:0000256" key="19">
    <source>
        <dbReference type="ARBA" id="ARBA00023209"/>
    </source>
</evidence>
<comment type="cofactor">
    <cofactor evidence="1">
        <name>Mg(2+)</name>
        <dbReference type="ChEBI" id="CHEBI:18420"/>
    </cofactor>
</comment>
<evidence type="ECO:0000256" key="7">
    <source>
        <dbReference type="ARBA" id="ARBA00022516"/>
    </source>
</evidence>
<dbReference type="Proteomes" id="UP001156682">
    <property type="component" value="Unassembled WGS sequence"/>
</dbReference>
<feature type="transmembrane region" description="Helical" evidence="21">
    <location>
        <begin position="58"/>
        <end position="80"/>
    </location>
</feature>
<keyword evidence="10 21" id="KW-0812">Transmembrane</keyword>
<evidence type="ECO:0000256" key="4">
    <source>
        <dbReference type="ARBA" id="ARBA00012133"/>
    </source>
</evidence>
<comment type="function">
    <text evidence="21">Catalyzes the ATP-dependent phosphorylation of sn-l,2-diacylglycerol (DAG) to phosphatidic acid. Involved in the recycling of diacylglycerol produced as a by-product during membrane-derived oligosaccharide (MDO) biosynthesis.</text>
</comment>
<name>A0ABQ5ZXF5_9GAMM</name>
<evidence type="ECO:0000256" key="11">
    <source>
        <dbReference type="ARBA" id="ARBA00022723"/>
    </source>
</evidence>
<evidence type="ECO:0000313" key="22">
    <source>
        <dbReference type="EMBL" id="GLR63331.1"/>
    </source>
</evidence>
<evidence type="ECO:0000256" key="6">
    <source>
        <dbReference type="ARBA" id="ARBA00022475"/>
    </source>
</evidence>
<dbReference type="CDD" id="cd14264">
    <property type="entry name" value="DAGK_IM"/>
    <property type="match status" value="1"/>
</dbReference>
<dbReference type="InterPro" id="IPR000829">
    <property type="entry name" value="DAGK"/>
</dbReference>
<dbReference type="PANTHER" id="PTHR34299">
    <property type="entry name" value="DIACYLGLYCEROL KINASE"/>
    <property type="match status" value="1"/>
</dbReference>
<keyword evidence="15" id="KW-0460">Magnesium</keyword>
<dbReference type="EMBL" id="BSOR01000015">
    <property type="protein sequence ID" value="GLR63331.1"/>
    <property type="molecule type" value="Genomic_DNA"/>
</dbReference>
<evidence type="ECO:0000256" key="5">
    <source>
        <dbReference type="ARBA" id="ARBA00017575"/>
    </source>
</evidence>
<evidence type="ECO:0000256" key="15">
    <source>
        <dbReference type="ARBA" id="ARBA00022842"/>
    </source>
</evidence>
<dbReference type="PANTHER" id="PTHR34299:SF1">
    <property type="entry name" value="DIACYLGLYCEROL KINASE"/>
    <property type="match status" value="1"/>
</dbReference>
<evidence type="ECO:0000256" key="9">
    <source>
        <dbReference type="ARBA" id="ARBA00022679"/>
    </source>
</evidence>
<dbReference type="InterPro" id="IPR036945">
    <property type="entry name" value="DAGK_sf"/>
</dbReference>
<evidence type="ECO:0000256" key="10">
    <source>
        <dbReference type="ARBA" id="ARBA00022692"/>
    </source>
</evidence>
<dbReference type="Gene3D" id="1.10.287.3610">
    <property type="match status" value="1"/>
</dbReference>
<keyword evidence="20 21" id="KW-1208">Phospholipid metabolism</keyword>
<evidence type="ECO:0000256" key="3">
    <source>
        <dbReference type="ARBA" id="ARBA00005967"/>
    </source>
</evidence>
<keyword evidence="8 21" id="KW-0997">Cell inner membrane</keyword>
<keyword evidence="9 21" id="KW-0808">Transferase</keyword>
<evidence type="ECO:0000256" key="13">
    <source>
        <dbReference type="ARBA" id="ARBA00022777"/>
    </source>
</evidence>
<comment type="caution">
    <text evidence="22">The sequence shown here is derived from an EMBL/GenBank/DDBJ whole genome shotgun (WGS) entry which is preliminary data.</text>
</comment>
<organism evidence="22 23">
    <name type="scientific">Marinospirillum insulare</name>
    <dbReference type="NCBI Taxonomy" id="217169"/>
    <lineage>
        <taxon>Bacteria</taxon>
        <taxon>Pseudomonadati</taxon>
        <taxon>Pseudomonadota</taxon>
        <taxon>Gammaproteobacteria</taxon>
        <taxon>Oceanospirillales</taxon>
        <taxon>Oceanospirillaceae</taxon>
        <taxon>Marinospirillum</taxon>
    </lineage>
</organism>